<proteinExistence type="predicted"/>
<dbReference type="Proteomes" id="UP000244989">
    <property type="component" value="Unassembled WGS sequence"/>
</dbReference>
<dbReference type="RefSeq" id="WP_108430593.1">
    <property type="nucleotide sequence ID" value="NZ_CP026947.1"/>
</dbReference>
<evidence type="ECO:0000313" key="1">
    <source>
        <dbReference type="EMBL" id="PWC01107.1"/>
    </source>
</evidence>
<sequence length="78" mass="8743">MIVIPAGRYGPSKAREVAADSLVRIDLRIPVWMARELTIRASQGRQSRNAYVEQLLVVELRRDRGDPGLPAFRDSPQG</sequence>
<name>A0A2U1T522_9CORY</name>
<protein>
    <recommendedName>
        <fullName evidence="3">Arc family DNA-binding protein</fullName>
    </recommendedName>
</protein>
<dbReference type="EMBL" id="QEEZ01000018">
    <property type="protein sequence ID" value="PWC01107.1"/>
    <property type="molecule type" value="Genomic_DNA"/>
</dbReference>
<organism evidence="1 2">
    <name type="scientific">Corynebacterium yudongzhengii</name>
    <dbReference type="NCBI Taxonomy" id="2080740"/>
    <lineage>
        <taxon>Bacteria</taxon>
        <taxon>Bacillati</taxon>
        <taxon>Actinomycetota</taxon>
        <taxon>Actinomycetes</taxon>
        <taxon>Mycobacteriales</taxon>
        <taxon>Corynebacteriaceae</taxon>
        <taxon>Corynebacterium</taxon>
    </lineage>
</organism>
<dbReference type="AlphaFoldDB" id="A0A2U1T522"/>
<keyword evidence="2" id="KW-1185">Reference proteome</keyword>
<dbReference type="OrthoDB" id="9991982at2"/>
<evidence type="ECO:0000313" key="2">
    <source>
        <dbReference type="Proteomes" id="UP000244989"/>
    </source>
</evidence>
<evidence type="ECO:0008006" key="3">
    <source>
        <dbReference type="Google" id="ProtNLM"/>
    </source>
</evidence>
<dbReference type="KEGG" id="cyz:C3B44_00220"/>
<reference evidence="2" key="1">
    <citation type="submission" date="2018-04" db="EMBL/GenBank/DDBJ databases">
        <authorList>
            <person name="Liu S."/>
            <person name="Wang Z."/>
            <person name="Li J."/>
        </authorList>
    </citation>
    <scope>NUCLEOTIDE SEQUENCE [LARGE SCALE GENOMIC DNA]</scope>
    <source>
        <strain evidence="2">2189</strain>
    </source>
</reference>
<gene>
    <name evidence="1" type="ORF">DF222_09025</name>
</gene>
<accession>A0A2U1T522</accession>
<comment type="caution">
    <text evidence="1">The sequence shown here is derived from an EMBL/GenBank/DDBJ whole genome shotgun (WGS) entry which is preliminary data.</text>
</comment>